<evidence type="ECO:0000256" key="5">
    <source>
        <dbReference type="ARBA" id="ARBA00025747"/>
    </source>
</evidence>
<dbReference type="GO" id="GO:0032807">
    <property type="term" value="C:DNA ligase IV complex"/>
    <property type="evidence" value="ECO:0007669"/>
    <property type="project" value="TreeGrafter"/>
</dbReference>
<evidence type="ECO:0000313" key="7">
    <source>
        <dbReference type="Proteomes" id="UP000008792"/>
    </source>
</evidence>
<dbReference type="Gene3D" id="1.10.287.450">
    <property type="entry name" value="Helix hairpin bin"/>
    <property type="match status" value="1"/>
</dbReference>
<dbReference type="AlphaFoldDB" id="B4MEL7"/>
<comment type="similarity">
    <text evidence="5">Belongs to the XRCC4-XLF family. XLF subfamily.</text>
</comment>
<organism evidence="6 7">
    <name type="scientific">Drosophila virilis</name>
    <name type="common">Fruit fly</name>
    <dbReference type="NCBI Taxonomy" id="7244"/>
    <lineage>
        <taxon>Eukaryota</taxon>
        <taxon>Metazoa</taxon>
        <taxon>Ecdysozoa</taxon>
        <taxon>Arthropoda</taxon>
        <taxon>Hexapoda</taxon>
        <taxon>Insecta</taxon>
        <taxon>Pterygota</taxon>
        <taxon>Neoptera</taxon>
        <taxon>Endopterygota</taxon>
        <taxon>Diptera</taxon>
        <taxon>Brachycera</taxon>
        <taxon>Muscomorpha</taxon>
        <taxon>Ephydroidea</taxon>
        <taxon>Drosophilidae</taxon>
        <taxon>Drosophila</taxon>
    </lineage>
</organism>
<comment type="subcellular location">
    <subcellularLocation>
        <location evidence="1">Nucleus</location>
    </subcellularLocation>
</comment>
<dbReference type="Proteomes" id="UP000008792">
    <property type="component" value="Unassembled WGS sequence"/>
</dbReference>
<name>B4MEL7_DROVI</name>
<dbReference type="InParanoid" id="B4MEL7"/>
<keyword evidence="4" id="KW-0539">Nucleus</keyword>
<evidence type="ECO:0000256" key="1">
    <source>
        <dbReference type="ARBA" id="ARBA00004123"/>
    </source>
</evidence>
<dbReference type="HOGENOM" id="CLU_055023_0_0_1"/>
<dbReference type="PhylomeDB" id="B4MEL7"/>
<evidence type="ECO:0000313" key="6">
    <source>
        <dbReference type="EMBL" id="EDW62992.1"/>
    </source>
</evidence>
<dbReference type="KEGG" id="dvi:6636043"/>
<reference evidence="6 7" key="1">
    <citation type="journal article" date="2007" name="Nature">
        <title>Evolution of genes and genomes on the Drosophila phylogeny.</title>
        <authorList>
            <consortium name="Drosophila 12 Genomes Consortium"/>
            <person name="Clark A.G."/>
            <person name="Eisen M.B."/>
            <person name="Smith D.R."/>
            <person name="Bergman C.M."/>
            <person name="Oliver B."/>
            <person name="Markow T.A."/>
            <person name="Kaufman T.C."/>
            <person name="Kellis M."/>
            <person name="Gelbart W."/>
            <person name="Iyer V.N."/>
            <person name="Pollard D.A."/>
            <person name="Sackton T.B."/>
            <person name="Larracuente A.M."/>
            <person name="Singh N.D."/>
            <person name="Abad J.P."/>
            <person name="Abt D.N."/>
            <person name="Adryan B."/>
            <person name="Aguade M."/>
            <person name="Akashi H."/>
            <person name="Anderson W.W."/>
            <person name="Aquadro C.F."/>
            <person name="Ardell D.H."/>
            <person name="Arguello R."/>
            <person name="Artieri C.G."/>
            <person name="Barbash D.A."/>
            <person name="Barker D."/>
            <person name="Barsanti P."/>
            <person name="Batterham P."/>
            <person name="Batzoglou S."/>
            <person name="Begun D."/>
            <person name="Bhutkar A."/>
            <person name="Blanco E."/>
            <person name="Bosak S.A."/>
            <person name="Bradley R.K."/>
            <person name="Brand A.D."/>
            <person name="Brent M.R."/>
            <person name="Brooks A.N."/>
            <person name="Brown R.H."/>
            <person name="Butlin R.K."/>
            <person name="Caggese C."/>
            <person name="Calvi B.R."/>
            <person name="Bernardo de Carvalho A."/>
            <person name="Caspi A."/>
            <person name="Castrezana S."/>
            <person name="Celniker S.E."/>
            <person name="Chang J.L."/>
            <person name="Chapple C."/>
            <person name="Chatterji S."/>
            <person name="Chinwalla A."/>
            <person name="Civetta A."/>
            <person name="Clifton S.W."/>
            <person name="Comeron J.M."/>
            <person name="Costello J.C."/>
            <person name="Coyne J.A."/>
            <person name="Daub J."/>
            <person name="David R.G."/>
            <person name="Delcher A.L."/>
            <person name="Delehaunty K."/>
            <person name="Do C.B."/>
            <person name="Ebling H."/>
            <person name="Edwards K."/>
            <person name="Eickbush T."/>
            <person name="Evans J.D."/>
            <person name="Filipski A."/>
            <person name="Findeiss S."/>
            <person name="Freyhult E."/>
            <person name="Fulton L."/>
            <person name="Fulton R."/>
            <person name="Garcia A.C."/>
            <person name="Gardiner A."/>
            <person name="Garfield D.A."/>
            <person name="Garvin B.E."/>
            <person name="Gibson G."/>
            <person name="Gilbert D."/>
            <person name="Gnerre S."/>
            <person name="Godfrey J."/>
            <person name="Good R."/>
            <person name="Gotea V."/>
            <person name="Gravely B."/>
            <person name="Greenberg A.J."/>
            <person name="Griffiths-Jones S."/>
            <person name="Gross S."/>
            <person name="Guigo R."/>
            <person name="Gustafson E.A."/>
            <person name="Haerty W."/>
            <person name="Hahn M.W."/>
            <person name="Halligan D.L."/>
            <person name="Halpern A.L."/>
            <person name="Halter G.M."/>
            <person name="Han M.V."/>
            <person name="Heger A."/>
            <person name="Hillier L."/>
            <person name="Hinrichs A.S."/>
            <person name="Holmes I."/>
            <person name="Hoskins R.A."/>
            <person name="Hubisz M.J."/>
            <person name="Hultmark D."/>
            <person name="Huntley M.A."/>
            <person name="Jaffe D.B."/>
            <person name="Jagadeeshan S."/>
            <person name="Jeck W.R."/>
            <person name="Johnson J."/>
            <person name="Jones C.D."/>
            <person name="Jordan W.C."/>
            <person name="Karpen G.H."/>
            <person name="Kataoka E."/>
            <person name="Keightley P.D."/>
            <person name="Kheradpour P."/>
            <person name="Kirkness E.F."/>
            <person name="Koerich L.B."/>
            <person name="Kristiansen K."/>
            <person name="Kudrna D."/>
            <person name="Kulathinal R.J."/>
            <person name="Kumar S."/>
            <person name="Kwok R."/>
            <person name="Lander E."/>
            <person name="Langley C.H."/>
            <person name="Lapoint R."/>
            <person name="Lazzaro B.P."/>
            <person name="Lee S.J."/>
            <person name="Levesque L."/>
            <person name="Li R."/>
            <person name="Lin C.F."/>
            <person name="Lin M.F."/>
            <person name="Lindblad-Toh K."/>
            <person name="Llopart A."/>
            <person name="Long M."/>
            <person name="Low L."/>
            <person name="Lozovsky E."/>
            <person name="Lu J."/>
            <person name="Luo M."/>
            <person name="Machado C.A."/>
            <person name="Makalowski W."/>
            <person name="Marzo M."/>
            <person name="Matsuda M."/>
            <person name="Matzkin L."/>
            <person name="McAllister B."/>
            <person name="McBride C.S."/>
            <person name="McKernan B."/>
            <person name="McKernan K."/>
            <person name="Mendez-Lago M."/>
            <person name="Minx P."/>
            <person name="Mollenhauer M.U."/>
            <person name="Montooth K."/>
            <person name="Mount S.M."/>
            <person name="Mu X."/>
            <person name="Myers E."/>
            <person name="Negre B."/>
            <person name="Newfeld S."/>
            <person name="Nielsen R."/>
            <person name="Noor M.A."/>
            <person name="O'Grady P."/>
            <person name="Pachter L."/>
            <person name="Papaceit M."/>
            <person name="Parisi M.J."/>
            <person name="Parisi M."/>
            <person name="Parts L."/>
            <person name="Pedersen J.S."/>
            <person name="Pesole G."/>
            <person name="Phillippy A.M."/>
            <person name="Ponting C.P."/>
            <person name="Pop M."/>
            <person name="Porcelli D."/>
            <person name="Powell J.R."/>
            <person name="Prohaska S."/>
            <person name="Pruitt K."/>
            <person name="Puig M."/>
            <person name="Quesneville H."/>
            <person name="Ram K.R."/>
            <person name="Rand D."/>
            <person name="Rasmussen M.D."/>
            <person name="Reed L.K."/>
            <person name="Reenan R."/>
            <person name="Reily A."/>
            <person name="Remington K.A."/>
            <person name="Rieger T.T."/>
            <person name="Ritchie M.G."/>
            <person name="Robin C."/>
            <person name="Rogers Y.H."/>
            <person name="Rohde C."/>
            <person name="Rozas J."/>
            <person name="Rubenfield M.J."/>
            <person name="Ruiz A."/>
            <person name="Russo S."/>
            <person name="Salzberg S.L."/>
            <person name="Sanchez-Gracia A."/>
            <person name="Saranga D.J."/>
            <person name="Sato H."/>
            <person name="Schaeffer S.W."/>
            <person name="Schatz M.C."/>
            <person name="Schlenke T."/>
            <person name="Schwartz R."/>
            <person name="Segarra C."/>
            <person name="Singh R.S."/>
            <person name="Sirot L."/>
            <person name="Sirota M."/>
            <person name="Sisneros N.B."/>
            <person name="Smith C.D."/>
            <person name="Smith T.F."/>
            <person name="Spieth J."/>
            <person name="Stage D.E."/>
            <person name="Stark A."/>
            <person name="Stephan W."/>
            <person name="Strausberg R.L."/>
            <person name="Strempel S."/>
            <person name="Sturgill D."/>
            <person name="Sutton G."/>
            <person name="Sutton G.G."/>
            <person name="Tao W."/>
            <person name="Teichmann S."/>
            <person name="Tobari Y.N."/>
            <person name="Tomimura Y."/>
            <person name="Tsolas J.M."/>
            <person name="Valente V.L."/>
            <person name="Venter E."/>
            <person name="Venter J.C."/>
            <person name="Vicario S."/>
            <person name="Vieira F.G."/>
            <person name="Vilella A.J."/>
            <person name="Villasante A."/>
            <person name="Walenz B."/>
            <person name="Wang J."/>
            <person name="Wasserman M."/>
            <person name="Watts T."/>
            <person name="Wilson D."/>
            <person name="Wilson R.K."/>
            <person name="Wing R.A."/>
            <person name="Wolfner M.F."/>
            <person name="Wong A."/>
            <person name="Wong G.K."/>
            <person name="Wu C.I."/>
            <person name="Wu G."/>
            <person name="Yamamoto D."/>
            <person name="Yang H.P."/>
            <person name="Yang S.P."/>
            <person name="Yorke J.A."/>
            <person name="Yoshida K."/>
            <person name="Zdobnov E."/>
            <person name="Zhang P."/>
            <person name="Zhang Y."/>
            <person name="Zimin A.V."/>
            <person name="Baldwin J."/>
            <person name="Abdouelleil A."/>
            <person name="Abdulkadir J."/>
            <person name="Abebe A."/>
            <person name="Abera B."/>
            <person name="Abreu J."/>
            <person name="Acer S.C."/>
            <person name="Aftuck L."/>
            <person name="Alexander A."/>
            <person name="An P."/>
            <person name="Anderson E."/>
            <person name="Anderson S."/>
            <person name="Arachi H."/>
            <person name="Azer M."/>
            <person name="Bachantsang P."/>
            <person name="Barry A."/>
            <person name="Bayul T."/>
            <person name="Berlin A."/>
            <person name="Bessette D."/>
            <person name="Bloom T."/>
            <person name="Blye J."/>
            <person name="Boguslavskiy L."/>
            <person name="Bonnet C."/>
            <person name="Boukhgalter B."/>
            <person name="Bourzgui I."/>
            <person name="Brown A."/>
            <person name="Cahill P."/>
            <person name="Channer S."/>
            <person name="Cheshatsang Y."/>
            <person name="Chuda L."/>
            <person name="Citroen M."/>
            <person name="Collymore A."/>
            <person name="Cooke P."/>
            <person name="Costello M."/>
            <person name="D'Aco K."/>
            <person name="Daza R."/>
            <person name="De Haan G."/>
            <person name="DeGray S."/>
            <person name="DeMaso C."/>
            <person name="Dhargay N."/>
            <person name="Dooley K."/>
            <person name="Dooley E."/>
            <person name="Doricent M."/>
            <person name="Dorje P."/>
            <person name="Dorjee K."/>
            <person name="Dupes A."/>
            <person name="Elong R."/>
            <person name="Falk J."/>
            <person name="Farina A."/>
            <person name="Faro S."/>
            <person name="Ferguson D."/>
            <person name="Fisher S."/>
            <person name="Foley C.D."/>
            <person name="Franke A."/>
            <person name="Friedrich D."/>
            <person name="Gadbois L."/>
            <person name="Gearin G."/>
            <person name="Gearin C.R."/>
            <person name="Giannoukos G."/>
            <person name="Goode T."/>
            <person name="Graham J."/>
            <person name="Grandbois E."/>
            <person name="Grewal S."/>
            <person name="Gyaltsen K."/>
            <person name="Hafez N."/>
            <person name="Hagos B."/>
            <person name="Hall J."/>
            <person name="Henson C."/>
            <person name="Hollinger A."/>
            <person name="Honan T."/>
            <person name="Huard M.D."/>
            <person name="Hughes L."/>
            <person name="Hurhula B."/>
            <person name="Husby M.E."/>
            <person name="Kamat A."/>
            <person name="Kanga B."/>
            <person name="Kashin S."/>
            <person name="Khazanovich D."/>
            <person name="Kisner P."/>
            <person name="Lance K."/>
            <person name="Lara M."/>
            <person name="Lee W."/>
            <person name="Lennon N."/>
            <person name="Letendre F."/>
            <person name="LeVine R."/>
            <person name="Lipovsky A."/>
            <person name="Liu X."/>
            <person name="Liu J."/>
            <person name="Liu S."/>
            <person name="Lokyitsang T."/>
            <person name="Lokyitsang Y."/>
            <person name="Lubonja R."/>
            <person name="Lui A."/>
            <person name="MacDonald P."/>
            <person name="Magnisalis V."/>
            <person name="Maru K."/>
            <person name="Matthews C."/>
            <person name="McCusker W."/>
            <person name="McDonough S."/>
            <person name="Mehta T."/>
            <person name="Meldrim J."/>
            <person name="Meneus L."/>
            <person name="Mihai O."/>
            <person name="Mihalev A."/>
            <person name="Mihova T."/>
            <person name="Mittelman R."/>
            <person name="Mlenga V."/>
            <person name="Montmayeur A."/>
            <person name="Mulrain L."/>
            <person name="Navidi A."/>
            <person name="Naylor J."/>
            <person name="Negash T."/>
            <person name="Nguyen T."/>
            <person name="Nguyen N."/>
            <person name="Nicol R."/>
            <person name="Norbu C."/>
            <person name="Norbu N."/>
            <person name="Novod N."/>
            <person name="O'Neill B."/>
            <person name="Osman S."/>
            <person name="Markiewicz E."/>
            <person name="Oyono O.L."/>
            <person name="Patti C."/>
            <person name="Phunkhang P."/>
            <person name="Pierre F."/>
            <person name="Priest M."/>
            <person name="Raghuraman S."/>
            <person name="Rege F."/>
            <person name="Reyes R."/>
            <person name="Rise C."/>
            <person name="Rogov P."/>
            <person name="Ross K."/>
            <person name="Ryan E."/>
            <person name="Settipalli S."/>
            <person name="Shea T."/>
            <person name="Sherpa N."/>
            <person name="Shi L."/>
            <person name="Shih D."/>
            <person name="Sparrow T."/>
            <person name="Spaulding J."/>
            <person name="Stalker J."/>
            <person name="Stange-Thomann N."/>
            <person name="Stavropoulos S."/>
            <person name="Stone C."/>
            <person name="Strader C."/>
            <person name="Tesfaye S."/>
            <person name="Thomson T."/>
            <person name="Thoulutsang Y."/>
            <person name="Thoulutsang D."/>
            <person name="Topham K."/>
            <person name="Topping I."/>
            <person name="Tsamla T."/>
            <person name="Vassiliev H."/>
            <person name="Vo A."/>
            <person name="Wangchuk T."/>
            <person name="Wangdi T."/>
            <person name="Weiand M."/>
            <person name="Wilkinson J."/>
            <person name="Wilson A."/>
            <person name="Yadav S."/>
            <person name="Young G."/>
            <person name="Yu Q."/>
            <person name="Zembek L."/>
            <person name="Zhong D."/>
            <person name="Zimmer A."/>
            <person name="Zwirko Z."/>
            <person name="Jaffe D.B."/>
            <person name="Alvarez P."/>
            <person name="Brockman W."/>
            <person name="Butler J."/>
            <person name="Chin C."/>
            <person name="Gnerre S."/>
            <person name="Grabherr M."/>
            <person name="Kleber M."/>
            <person name="Mauceli E."/>
            <person name="MacCallum I."/>
        </authorList>
    </citation>
    <scope>NUCLEOTIDE SEQUENCE [LARGE SCALE GENOMIC DNA]</scope>
    <source>
        <strain evidence="7">Tucson 15010-1051.87</strain>
    </source>
</reference>
<dbReference type="OrthoDB" id="2155935at2759"/>
<proteinExistence type="inferred from homology"/>
<keyword evidence="3" id="KW-0234">DNA repair</keyword>
<dbReference type="EMBL" id="CH940664">
    <property type="protein sequence ID" value="EDW62992.1"/>
    <property type="molecule type" value="Genomic_DNA"/>
</dbReference>
<accession>B4MEL7</accession>
<evidence type="ECO:0000256" key="3">
    <source>
        <dbReference type="ARBA" id="ARBA00023204"/>
    </source>
</evidence>
<dbReference type="eggNOG" id="ENOG502SBND">
    <property type="taxonomic scope" value="Eukaryota"/>
</dbReference>
<keyword evidence="7" id="KW-1185">Reference proteome</keyword>
<evidence type="ECO:0000256" key="2">
    <source>
        <dbReference type="ARBA" id="ARBA00022763"/>
    </source>
</evidence>
<dbReference type="PANTHER" id="PTHR32235">
    <property type="entry name" value="NON-HOMOLOGOUS END-JOINING FACTOR 1"/>
    <property type="match status" value="1"/>
</dbReference>
<dbReference type="GO" id="GO:0045027">
    <property type="term" value="F:DNA end binding"/>
    <property type="evidence" value="ECO:0007669"/>
    <property type="project" value="TreeGrafter"/>
</dbReference>
<protein>
    <submittedName>
        <fullName evidence="6">Uncharacterized protein</fullName>
    </submittedName>
</protein>
<evidence type="ECO:0000256" key="4">
    <source>
        <dbReference type="ARBA" id="ARBA00023242"/>
    </source>
</evidence>
<dbReference type="PANTHER" id="PTHR32235:SF1">
    <property type="entry name" value="NON-HOMOLOGOUS END-JOINING FACTOR 1"/>
    <property type="match status" value="1"/>
</dbReference>
<keyword evidence="2" id="KW-0227">DNA damage</keyword>
<dbReference type="OMA" id="KWEWHLK"/>
<dbReference type="GO" id="GO:0006303">
    <property type="term" value="P:double-strand break repair via nonhomologous end joining"/>
    <property type="evidence" value="ECO:0007669"/>
    <property type="project" value="TreeGrafter"/>
</dbReference>
<gene>
    <name evidence="6" type="primary">Dvir\GJ14752</name>
    <name evidence="6" type="ORF">Dvir_GJ14752</name>
</gene>
<dbReference type="InterPro" id="IPR052287">
    <property type="entry name" value="NHEJ_factor"/>
</dbReference>
<sequence>MTLKIIQLNDVQLISCLSGDEENDEMLQFYCHDQINELSYCENLPVTQFQQRIRELNKRVHFPIKAVRTALSGAHPAEATLRCVQHNGTDVAEPDREQQPEHQELHSVLSLKYRIVGAPAPLKWEWHLTGVDSAMFYRYLLKDALHTASYLNENLQSLLDVVKKKDIELKQYRIEGAQLRRTTVATEPYDVEAFHVQHKQLLAAVAAYVKVGQALDGAVATAPIIKNETAVGVPPMSADVATTIPCSTAATSSAKSISPRNRKRKAMETGIQHVERKVLQRRRVPQLQYKNTESQESDLEASLAEAMSNVKAEAEIKQEPSIEIPTLIDPETNPTIESTKNELDEIMQLINRTAEQTNKMLEEHNVT</sequence>